<dbReference type="Proteomes" id="UP000790833">
    <property type="component" value="Unassembled WGS sequence"/>
</dbReference>
<name>A0A9P7V515_9ASCO</name>
<protein>
    <submittedName>
        <fullName evidence="3">Uncharacterized protein</fullName>
    </submittedName>
</protein>
<keyword evidence="2" id="KW-1133">Transmembrane helix</keyword>
<evidence type="ECO:0000256" key="2">
    <source>
        <dbReference type="SAM" id="Phobius"/>
    </source>
</evidence>
<sequence length="328" mass="36351">MGYNVGLAVGISIGVPCALVLTIIFGIWWKYQHRRRRESDIETDLDIELRDDMLMRQFREEITKTYHKSPPPPPPDKAKAYETVSESTGGSFNESANVKSKVLESPALSSDTADHIHNNNNISNYAENTAANNNAFLNPPRLHKKTASSYDIYDSMIPILKEGQQSTQTQTTRGIFSGSHNNLGIFSSPGRIYNHNNTSQQQSLNDGSSSHLSMPLNALGGSTQNPDKLLDSLAKQLHNPKLFEKLPSNLEFPNFTSSETRLSGHLGTSNNNSTSDLLNNVLIGEDTNLNDNFIYETRPQTDKPSTKSPFRDTSSTSKHDDLPLPSMN</sequence>
<reference evidence="3" key="1">
    <citation type="submission" date="2021-03" db="EMBL/GenBank/DDBJ databases">
        <authorList>
            <person name="Palmer J.M."/>
        </authorList>
    </citation>
    <scope>NUCLEOTIDE SEQUENCE</scope>
    <source>
        <strain evidence="3">ARV_011</strain>
    </source>
</reference>
<dbReference type="EMBL" id="JAHMUF010000034">
    <property type="protein sequence ID" value="KAG7191323.1"/>
    <property type="molecule type" value="Genomic_DNA"/>
</dbReference>
<feature type="compositionally biased region" description="Polar residues" evidence="1">
    <location>
        <begin position="306"/>
        <end position="316"/>
    </location>
</feature>
<keyword evidence="2" id="KW-0812">Transmembrane</keyword>
<gene>
    <name evidence="3" type="ORF">KQ657_003564</name>
</gene>
<feature type="compositionally biased region" description="Polar residues" evidence="1">
    <location>
        <begin position="194"/>
        <end position="212"/>
    </location>
</feature>
<dbReference type="OrthoDB" id="4082885at2759"/>
<dbReference type="RefSeq" id="XP_043046875.1">
    <property type="nucleotide sequence ID" value="XM_043194283.1"/>
</dbReference>
<evidence type="ECO:0000313" key="3">
    <source>
        <dbReference type="EMBL" id="KAG7191323.1"/>
    </source>
</evidence>
<feature type="transmembrane region" description="Helical" evidence="2">
    <location>
        <begin position="6"/>
        <end position="29"/>
    </location>
</feature>
<comment type="caution">
    <text evidence="3">The sequence shown here is derived from an EMBL/GenBank/DDBJ whole genome shotgun (WGS) entry which is preliminary data.</text>
</comment>
<evidence type="ECO:0000256" key="1">
    <source>
        <dbReference type="SAM" id="MobiDB-lite"/>
    </source>
</evidence>
<feature type="region of interest" description="Disordered" evidence="1">
    <location>
        <begin position="296"/>
        <end position="328"/>
    </location>
</feature>
<keyword evidence="4" id="KW-1185">Reference proteome</keyword>
<dbReference type="GeneID" id="66116938"/>
<accession>A0A9P7V515</accession>
<evidence type="ECO:0000313" key="4">
    <source>
        <dbReference type="Proteomes" id="UP000790833"/>
    </source>
</evidence>
<feature type="region of interest" description="Disordered" evidence="1">
    <location>
        <begin position="192"/>
        <end position="227"/>
    </location>
</feature>
<dbReference type="AlphaFoldDB" id="A0A9P7V515"/>
<keyword evidence="2" id="KW-0472">Membrane</keyword>
<proteinExistence type="predicted"/>
<organism evidence="3 4">
    <name type="scientific">Scheffersomyces spartinae</name>
    <dbReference type="NCBI Taxonomy" id="45513"/>
    <lineage>
        <taxon>Eukaryota</taxon>
        <taxon>Fungi</taxon>
        <taxon>Dikarya</taxon>
        <taxon>Ascomycota</taxon>
        <taxon>Saccharomycotina</taxon>
        <taxon>Pichiomycetes</taxon>
        <taxon>Debaryomycetaceae</taxon>
        <taxon>Scheffersomyces</taxon>
    </lineage>
</organism>